<dbReference type="InterPro" id="IPR017441">
    <property type="entry name" value="Protein_kinase_ATP_BS"/>
</dbReference>
<feature type="domain" description="Protein kinase" evidence="11">
    <location>
        <begin position="23"/>
        <end position="310"/>
    </location>
</feature>
<dbReference type="SUPFAM" id="SSF56112">
    <property type="entry name" value="Protein kinase-like (PK-like)"/>
    <property type="match status" value="1"/>
</dbReference>
<protein>
    <submittedName>
        <fullName evidence="12">Protein kinase</fullName>
    </submittedName>
</protein>
<evidence type="ECO:0000313" key="12">
    <source>
        <dbReference type="EMBL" id="TBU01308.1"/>
    </source>
</evidence>
<evidence type="ECO:0000256" key="1">
    <source>
        <dbReference type="ARBA" id="ARBA00004123"/>
    </source>
</evidence>
<sequence length="377" mass="43473">MSSEEGEITTKRNNRFVEKEFGYNLGDVIGEGTFGKVYLGYLNGKSFALKKILYEKRDTNGFPLTTLREIKILKSLKHKNIIEIIEVTVEKKDKEKVSKSTTDVYVVFPYMKQDLSVLIKSKKIPIIDIKFITKQIIDGLFYLHSHKIMHRDLKAANILLDDQLAVKIADFGLAIEFSENGKYTPGVVTLWYRSPELLLGSTFYDYSVDMWGLGCIISEMLTGRPIFPGKNEINQLNLIISICGSINKRTVPDIENFRDFFKFKLPQGIRNISKYHEGYDETAINLIDLLLNVNHDTRLTSEKAMNHPFVHREQTSLLKFIDSSSSNKRQKKNEDEDYLSLNNFMNQTTEFSFYNKYEEKTDKSSSDELTFIPDSPI</sequence>
<dbReference type="InterPro" id="IPR011009">
    <property type="entry name" value="Kinase-like_dom_sf"/>
</dbReference>
<dbReference type="PANTHER" id="PTHR24056">
    <property type="entry name" value="CELL DIVISION PROTEIN KINASE"/>
    <property type="match status" value="1"/>
</dbReference>
<keyword evidence="3 10" id="KW-0723">Serine/threonine-protein kinase</keyword>
<dbReference type="Pfam" id="PF00069">
    <property type="entry name" value="Pkinase"/>
    <property type="match status" value="1"/>
</dbReference>
<dbReference type="FunFam" id="1.10.510.10:FF:000624">
    <property type="entry name" value="Mitogen-activated protein kinase"/>
    <property type="match status" value="1"/>
</dbReference>
<evidence type="ECO:0000256" key="2">
    <source>
        <dbReference type="ARBA" id="ARBA00006485"/>
    </source>
</evidence>
<dbReference type="Proteomes" id="UP000293045">
    <property type="component" value="Unassembled WGS sequence"/>
</dbReference>
<evidence type="ECO:0000256" key="6">
    <source>
        <dbReference type="ARBA" id="ARBA00022777"/>
    </source>
</evidence>
<dbReference type="EMBL" id="PIXR01001423">
    <property type="protein sequence ID" value="TBU01308.1"/>
    <property type="molecule type" value="Genomic_DNA"/>
</dbReference>
<comment type="subcellular location">
    <subcellularLocation>
        <location evidence="1">Nucleus</location>
    </subcellularLocation>
</comment>
<proteinExistence type="inferred from homology"/>
<comment type="caution">
    <text evidence="12">The sequence shown here is derived from an EMBL/GenBank/DDBJ whole genome shotgun (WGS) entry which is preliminary data.</text>
</comment>
<name>A0A4Q9L1Q9_9MICR</name>
<accession>A0A4Q9L1Q9</accession>
<dbReference type="GO" id="GO:0004693">
    <property type="term" value="F:cyclin-dependent protein serine/threonine kinase activity"/>
    <property type="evidence" value="ECO:0007669"/>
    <property type="project" value="TreeGrafter"/>
</dbReference>
<evidence type="ECO:0000256" key="9">
    <source>
        <dbReference type="PROSITE-ProRule" id="PRU10141"/>
    </source>
</evidence>
<evidence type="ECO:0000256" key="3">
    <source>
        <dbReference type="ARBA" id="ARBA00022527"/>
    </source>
</evidence>
<evidence type="ECO:0000313" key="13">
    <source>
        <dbReference type="Proteomes" id="UP000293045"/>
    </source>
</evidence>
<keyword evidence="8" id="KW-0539">Nucleus</keyword>
<evidence type="ECO:0000256" key="10">
    <source>
        <dbReference type="RuleBase" id="RU000304"/>
    </source>
</evidence>
<keyword evidence="7 9" id="KW-0067">ATP-binding</keyword>
<dbReference type="PANTHER" id="PTHR24056:SF233">
    <property type="entry name" value="CYCLIN-DEPENDENT KINASE 9"/>
    <property type="match status" value="1"/>
</dbReference>
<keyword evidence="5 9" id="KW-0547">Nucleotide-binding</keyword>
<dbReference type="Gene3D" id="3.30.200.20">
    <property type="entry name" value="Phosphorylase Kinase, domain 1"/>
    <property type="match status" value="1"/>
</dbReference>
<evidence type="ECO:0000256" key="8">
    <source>
        <dbReference type="ARBA" id="ARBA00023242"/>
    </source>
</evidence>
<comment type="similarity">
    <text evidence="2">Belongs to the protein kinase superfamily. CMGC Ser/Thr protein kinase family. CDC2/CDKX subfamily.</text>
</comment>
<dbReference type="PROSITE" id="PS00108">
    <property type="entry name" value="PROTEIN_KINASE_ST"/>
    <property type="match status" value="1"/>
</dbReference>
<reference evidence="12 13" key="1">
    <citation type="submission" date="2017-12" db="EMBL/GenBank/DDBJ databases">
        <authorList>
            <person name="Pombert J.-F."/>
            <person name="Haag K.L."/>
            <person name="Ebert D."/>
        </authorList>
    </citation>
    <scope>NUCLEOTIDE SEQUENCE [LARGE SCALE GENOMIC DNA]</scope>
    <source>
        <strain evidence="12">IL-BN-2</strain>
    </source>
</reference>
<dbReference type="GO" id="GO:0005634">
    <property type="term" value="C:nucleus"/>
    <property type="evidence" value="ECO:0007669"/>
    <property type="project" value="UniProtKB-SubCell"/>
</dbReference>
<dbReference type="AlphaFoldDB" id="A0A4Q9L1Q9"/>
<dbReference type="Gene3D" id="1.10.510.10">
    <property type="entry name" value="Transferase(Phosphotransferase) domain 1"/>
    <property type="match status" value="1"/>
</dbReference>
<evidence type="ECO:0000256" key="4">
    <source>
        <dbReference type="ARBA" id="ARBA00022679"/>
    </source>
</evidence>
<feature type="binding site" evidence="9">
    <location>
        <position position="50"/>
    </location>
    <ligand>
        <name>ATP</name>
        <dbReference type="ChEBI" id="CHEBI:30616"/>
    </ligand>
</feature>
<organism evidence="12 13">
    <name type="scientific">Hamiltosporidium magnivora</name>
    <dbReference type="NCBI Taxonomy" id="148818"/>
    <lineage>
        <taxon>Eukaryota</taxon>
        <taxon>Fungi</taxon>
        <taxon>Fungi incertae sedis</taxon>
        <taxon>Microsporidia</taxon>
        <taxon>Dubosqiidae</taxon>
        <taxon>Hamiltosporidium</taxon>
    </lineage>
</organism>
<evidence type="ECO:0000259" key="11">
    <source>
        <dbReference type="PROSITE" id="PS50011"/>
    </source>
</evidence>
<evidence type="ECO:0000256" key="5">
    <source>
        <dbReference type="ARBA" id="ARBA00022741"/>
    </source>
</evidence>
<gene>
    <name evidence="12" type="ORF">CWI39_1423p0020</name>
</gene>
<evidence type="ECO:0000256" key="7">
    <source>
        <dbReference type="ARBA" id="ARBA00022840"/>
    </source>
</evidence>
<dbReference type="PROSITE" id="PS50011">
    <property type="entry name" value="PROTEIN_KINASE_DOM"/>
    <property type="match status" value="1"/>
</dbReference>
<dbReference type="InterPro" id="IPR008271">
    <property type="entry name" value="Ser/Thr_kinase_AS"/>
</dbReference>
<dbReference type="SMART" id="SM00220">
    <property type="entry name" value="S_TKc"/>
    <property type="match status" value="1"/>
</dbReference>
<dbReference type="VEuPathDB" id="MicrosporidiaDB:CWI39_1423p0020"/>
<keyword evidence="4" id="KW-0808">Transferase</keyword>
<dbReference type="PROSITE" id="PS00107">
    <property type="entry name" value="PROTEIN_KINASE_ATP"/>
    <property type="match status" value="1"/>
</dbReference>
<dbReference type="InterPro" id="IPR000719">
    <property type="entry name" value="Prot_kinase_dom"/>
</dbReference>
<dbReference type="InterPro" id="IPR050108">
    <property type="entry name" value="CDK"/>
</dbReference>
<dbReference type="VEuPathDB" id="MicrosporidiaDB:CWI36_0601p0010"/>
<dbReference type="GO" id="GO:0005524">
    <property type="term" value="F:ATP binding"/>
    <property type="evidence" value="ECO:0007669"/>
    <property type="project" value="UniProtKB-UniRule"/>
</dbReference>
<keyword evidence="6 12" id="KW-0418">Kinase</keyword>